<evidence type="ECO:0000313" key="3">
    <source>
        <dbReference type="Proteomes" id="UP001054889"/>
    </source>
</evidence>
<feature type="region of interest" description="Disordered" evidence="1">
    <location>
        <begin position="74"/>
        <end position="112"/>
    </location>
</feature>
<dbReference type="Proteomes" id="UP001054889">
    <property type="component" value="Unassembled WGS sequence"/>
</dbReference>
<gene>
    <name evidence="2" type="primary">ga22701</name>
    <name evidence="2" type="ORF">PR202_ga22701</name>
</gene>
<name>A0AAV5D4C2_ELECO</name>
<feature type="compositionally biased region" description="Basic and acidic residues" evidence="1">
    <location>
        <begin position="100"/>
        <end position="112"/>
    </location>
</feature>
<reference evidence="2" key="1">
    <citation type="journal article" date="2018" name="DNA Res.">
        <title>Multiple hybrid de novo genome assembly of finger millet, an orphan allotetraploid crop.</title>
        <authorList>
            <person name="Hatakeyama M."/>
            <person name="Aluri S."/>
            <person name="Balachadran M.T."/>
            <person name="Sivarajan S.R."/>
            <person name="Patrignani A."/>
            <person name="Gruter S."/>
            <person name="Poveda L."/>
            <person name="Shimizu-Inatsugi R."/>
            <person name="Baeten J."/>
            <person name="Francoijs K.J."/>
            <person name="Nataraja K.N."/>
            <person name="Reddy Y.A.N."/>
            <person name="Phadnis S."/>
            <person name="Ravikumar R.L."/>
            <person name="Schlapbach R."/>
            <person name="Sreeman S.M."/>
            <person name="Shimizu K.K."/>
        </authorList>
    </citation>
    <scope>NUCLEOTIDE SEQUENCE</scope>
</reference>
<proteinExistence type="predicted"/>
<sequence>MLKVDLTCTCTCTSKCRTEDDREGRPPCDLLAATTCLHASNSLPMGSAEDSNGRRATRLGRWIDAATVRDPTTTVMRERSGDGRAAGRRRAAAAGAEVGRQTEESRGELGRRAEELRLVAMAATGAGSRPQ</sequence>
<protein>
    <submittedName>
        <fullName evidence="2">Uncharacterized protein</fullName>
    </submittedName>
</protein>
<evidence type="ECO:0000256" key="1">
    <source>
        <dbReference type="SAM" id="MobiDB-lite"/>
    </source>
</evidence>
<reference evidence="2" key="2">
    <citation type="submission" date="2021-12" db="EMBL/GenBank/DDBJ databases">
        <title>Resequencing data analysis of finger millet.</title>
        <authorList>
            <person name="Hatakeyama M."/>
            <person name="Aluri S."/>
            <person name="Balachadran M.T."/>
            <person name="Sivarajan S.R."/>
            <person name="Poveda L."/>
            <person name="Shimizu-Inatsugi R."/>
            <person name="Schlapbach R."/>
            <person name="Sreeman S.M."/>
            <person name="Shimizu K.K."/>
        </authorList>
    </citation>
    <scope>NUCLEOTIDE SEQUENCE</scope>
</reference>
<keyword evidence="3" id="KW-1185">Reference proteome</keyword>
<evidence type="ECO:0000313" key="2">
    <source>
        <dbReference type="EMBL" id="GJN05100.1"/>
    </source>
</evidence>
<organism evidence="2 3">
    <name type="scientific">Eleusine coracana subsp. coracana</name>
    <dbReference type="NCBI Taxonomy" id="191504"/>
    <lineage>
        <taxon>Eukaryota</taxon>
        <taxon>Viridiplantae</taxon>
        <taxon>Streptophyta</taxon>
        <taxon>Embryophyta</taxon>
        <taxon>Tracheophyta</taxon>
        <taxon>Spermatophyta</taxon>
        <taxon>Magnoliopsida</taxon>
        <taxon>Liliopsida</taxon>
        <taxon>Poales</taxon>
        <taxon>Poaceae</taxon>
        <taxon>PACMAD clade</taxon>
        <taxon>Chloridoideae</taxon>
        <taxon>Cynodonteae</taxon>
        <taxon>Eleusininae</taxon>
        <taxon>Eleusine</taxon>
    </lineage>
</organism>
<comment type="caution">
    <text evidence="2">The sequence shown here is derived from an EMBL/GenBank/DDBJ whole genome shotgun (WGS) entry which is preliminary data.</text>
</comment>
<accession>A0AAV5D4C2</accession>
<dbReference type="EMBL" id="BQKI01000011">
    <property type="protein sequence ID" value="GJN05100.1"/>
    <property type="molecule type" value="Genomic_DNA"/>
</dbReference>
<dbReference type="AlphaFoldDB" id="A0AAV5D4C2"/>